<protein>
    <submittedName>
        <fullName evidence="1">Uncharacterized protein</fullName>
    </submittedName>
</protein>
<dbReference type="Proteomes" id="UP000295443">
    <property type="component" value="Unassembled WGS sequence"/>
</dbReference>
<evidence type="ECO:0000313" key="1">
    <source>
        <dbReference type="EMBL" id="TCJ15198.1"/>
    </source>
</evidence>
<keyword evidence="2" id="KW-1185">Reference proteome</keyword>
<accession>A0A4R1BDX7</accession>
<gene>
    <name evidence="1" type="ORF">EZJ19_07775</name>
</gene>
<dbReference type="EMBL" id="SJZB01000029">
    <property type="protein sequence ID" value="TCJ15198.1"/>
    <property type="molecule type" value="Genomic_DNA"/>
</dbReference>
<evidence type="ECO:0000313" key="2">
    <source>
        <dbReference type="Proteomes" id="UP000295443"/>
    </source>
</evidence>
<proteinExistence type="predicted"/>
<name>A0A4R1BDX7_9PROT</name>
<sequence>MLSLVQEQSQLNAMVMDLVQESQASHCLAVGCFDRFRVTAVCRINGVRVQLFESGQLVDVVWSAVPKTGA</sequence>
<reference evidence="1 2" key="1">
    <citation type="submission" date="2019-03" db="EMBL/GenBank/DDBJ databases">
        <title>Genome sequence of Thiobacillaceae bacterium LSR1, a sulfur-oxidizing bacterium isolated from freshwater sediment.</title>
        <authorList>
            <person name="Li S."/>
        </authorList>
    </citation>
    <scope>NUCLEOTIDE SEQUENCE [LARGE SCALE GENOMIC DNA]</scope>
    <source>
        <strain evidence="1 2">LSR1</strain>
    </source>
</reference>
<comment type="caution">
    <text evidence="1">The sequence shown here is derived from an EMBL/GenBank/DDBJ whole genome shotgun (WGS) entry which is preliminary data.</text>
</comment>
<organism evidence="1 2">
    <name type="scientific">Parasulfuritortus cantonensis</name>
    <dbReference type="NCBI Taxonomy" id="2528202"/>
    <lineage>
        <taxon>Bacteria</taxon>
        <taxon>Pseudomonadati</taxon>
        <taxon>Pseudomonadota</taxon>
        <taxon>Betaproteobacteria</taxon>
        <taxon>Nitrosomonadales</taxon>
        <taxon>Thiobacillaceae</taxon>
        <taxon>Parasulfuritortus</taxon>
    </lineage>
</organism>
<dbReference type="RefSeq" id="WP_131446309.1">
    <property type="nucleotide sequence ID" value="NZ_SJZB01000029.1"/>
</dbReference>
<dbReference type="AlphaFoldDB" id="A0A4R1BDX7"/>